<dbReference type="Pfam" id="PF05698">
    <property type="entry name" value="Trigger_C"/>
    <property type="match status" value="1"/>
</dbReference>
<dbReference type="Pfam" id="PF05697">
    <property type="entry name" value="Trigger_N"/>
    <property type="match status" value="1"/>
</dbReference>
<keyword evidence="6 11" id="KW-0697">Rotamase</keyword>
<dbReference type="InterPro" id="IPR001179">
    <property type="entry name" value="PPIase_FKBP_dom"/>
</dbReference>
<evidence type="ECO:0000256" key="3">
    <source>
        <dbReference type="ARBA" id="ARBA00013194"/>
    </source>
</evidence>
<comment type="catalytic activity">
    <reaction evidence="1 11 12">
        <text>[protein]-peptidylproline (omega=180) = [protein]-peptidylproline (omega=0)</text>
        <dbReference type="Rhea" id="RHEA:16237"/>
        <dbReference type="Rhea" id="RHEA-COMP:10747"/>
        <dbReference type="Rhea" id="RHEA-COMP:10748"/>
        <dbReference type="ChEBI" id="CHEBI:83833"/>
        <dbReference type="ChEBI" id="CHEBI:83834"/>
        <dbReference type="EC" id="5.2.1.8"/>
    </reaction>
</comment>
<dbReference type="SUPFAM" id="SSF54534">
    <property type="entry name" value="FKBP-like"/>
    <property type="match status" value="1"/>
</dbReference>
<dbReference type="Gene3D" id="3.10.50.40">
    <property type="match status" value="1"/>
</dbReference>
<evidence type="ECO:0000256" key="13">
    <source>
        <dbReference type="RuleBase" id="RU003914"/>
    </source>
</evidence>
<evidence type="ECO:0000256" key="8">
    <source>
        <dbReference type="ARBA" id="ARBA00023235"/>
    </source>
</evidence>
<evidence type="ECO:0000256" key="11">
    <source>
        <dbReference type="HAMAP-Rule" id="MF_00303"/>
    </source>
</evidence>
<keyword evidence="11" id="KW-0963">Cytoplasm</keyword>
<dbReference type="SUPFAM" id="SSF102735">
    <property type="entry name" value="Trigger factor ribosome-binding domain"/>
    <property type="match status" value="1"/>
</dbReference>
<evidence type="ECO:0000256" key="6">
    <source>
        <dbReference type="ARBA" id="ARBA00023110"/>
    </source>
</evidence>
<dbReference type="InterPro" id="IPR037041">
    <property type="entry name" value="Trigger_fac_C_sf"/>
</dbReference>
<feature type="domain" description="PPIase FKBP-type" evidence="14">
    <location>
        <begin position="161"/>
        <end position="246"/>
    </location>
</feature>
<dbReference type="InterPro" id="IPR036611">
    <property type="entry name" value="Trigger_fac_ribosome-bd_sf"/>
</dbReference>
<evidence type="ECO:0000256" key="5">
    <source>
        <dbReference type="ARBA" id="ARBA00022618"/>
    </source>
</evidence>
<evidence type="ECO:0000256" key="7">
    <source>
        <dbReference type="ARBA" id="ARBA00023186"/>
    </source>
</evidence>
<dbReference type="InterPro" id="IPR008881">
    <property type="entry name" value="Trigger_fac_ribosome-bd_bac"/>
</dbReference>
<evidence type="ECO:0000259" key="14">
    <source>
        <dbReference type="PROSITE" id="PS50059"/>
    </source>
</evidence>
<dbReference type="RefSeq" id="WP_273296863.1">
    <property type="nucleotide sequence ID" value="NZ_JBFRUW010000062.1"/>
</dbReference>
<evidence type="ECO:0000256" key="1">
    <source>
        <dbReference type="ARBA" id="ARBA00000971"/>
    </source>
</evidence>
<keyword evidence="5 11" id="KW-0132">Cell division</keyword>
<dbReference type="PANTHER" id="PTHR30560">
    <property type="entry name" value="TRIGGER FACTOR CHAPERONE AND PEPTIDYL-PROLYL CIS/TRANS ISOMERASE"/>
    <property type="match status" value="1"/>
</dbReference>
<dbReference type="PROSITE" id="PS50059">
    <property type="entry name" value="FKBP_PPIASE"/>
    <property type="match status" value="1"/>
</dbReference>
<keyword evidence="16" id="KW-1185">Reference proteome</keyword>
<evidence type="ECO:0000256" key="2">
    <source>
        <dbReference type="ARBA" id="ARBA00005464"/>
    </source>
</evidence>
<comment type="similarity">
    <text evidence="2 11 13">Belongs to the FKBP-type PPIase family. Tig subfamily.</text>
</comment>
<comment type="function">
    <text evidence="11">Involved in protein export. Acts as a chaperone by maintaining the newly synthesized protein in an open conformation. Functions as a peptidyl-prolyl cis-trans isomerase.</text>
</comment>
<dbReference type="HAMAP" id="MF_00303">
    <property type="entry name" value="Trigger_factor_Tig"/>
    <property type="match status" value="1"/>
</dbReference>
<dbReference type="EMBL" id="JBFRUW010000062">
    <property type="protein sequence ID" value="MFA0570015.1"/>
    <property type="molecule type" value="Genomic_DNA"/>
</dbReference>
<proteinExistence type="inferred from homology"/>
<dbReference type="Proteomes" id="UP001570417">
    <property type="component" value="Unassembled WGS sequence"/>
</dbReference>
<organism evidence="15 16">
    <name type="scientific">Vibrio gallaecicus</name>
    <dbReference type="NCBI Taxonomy" id="552386"/>
    <lineage>
        <taxon>Bacteria</taxon>
        <taxon>Pseudomonadati</taxon>
        <taxon>Pseudomonadota</taxon>
        <taxon>Gammaproteobacteria</taxon>
        <taxon>Vibrionales</taxon>
        <taxon>Vibrionaceae</taxon>
        <taxon>Vibrio</taxon>
    </lineage>
</organism>
<sequence length="432" mass="48082">MQVTVETLEGLERRLNITVPAANIEDAVTAELRNIAKNRRFDGFRKGKVPMKMVAKMYGKAVRQDVMGEVMQRHFIEAIVKEKINPAGAPTFAPVANNEGEDLVFNATFEIYPEVELKGLENITVEKPAVEVNEADVEEMIETLRKQQATWTEVEAAADAGSRATIDFIGSIDGEEFEGGKAENFPLEMGAGRMIPGFEDGIVGKTAGMEFEIDVNFPEDYHAENLKGKAAKFTIKLNKVESRELPELNEEFVAKFGATNGVEGLKAEVRKNMERELKQAVKNRIKEQALDGLVNENNIDVPSALVDQEIGVLRQQAAQRFGGNTEAADQLPRELFEEQAKRRVVVGLLLGEVIKSEELKADDEKVKAIIEEMATAYEDPTEVIAYYEQNEQMMNNMRNVALEEQAIDAIIAKAQVSDKEVSFNELMNQQPA</sequence>
<dbReference type="PANTHER" id="PTHR30560:SF3">
    <property type="entry name" value="TRIGGER FACTOR-LIKE PROTEIN TIG, CHLOROPLASTIC"/>
    <property type="match status" value="1"/>
</dbReference>
<dbReference type="InterPro" id="IPR027304">
    <property type="entry name" value="Trigger_fact/SurA_dom_sf"/>
</dbReference>
<comment type="domain">
    <text evidence="11">Consists of 3 domains; the N-terminus binds the ribosome, the middle domain has PPIase activity, while the C-terminus has intrinsic chaperone activity on its own.</text>
</comment>
<evidence type="ECO:0000313" key="15">
    <source>
        <dbReference type="EMBL" id="MFA0570015.1"/>
    </source>
</evidence>
<dbReference type="Gene3D" id="1.10.3120.10">
    <property type="entry name" value="Trigger factor, C-terminal domain"/>
    <property type="match status" value="1"/>
</dbReference>
<evidence type="ECO:0000256" key="4">
    <source>
        <dbReference type="ARBA" id="ARBA00016902"/>
    </source>
</evidence>
<dbReference type="SUPFAM" id="SSF109998">
    <property type="entry name" value="Triger factor/SurA peptide-binding domain-like"/>
    <property type="match status" value="1"/>
</dbReference>
<gene>
    <name evidence="11 15" type="primary">tig</name>
    <name evidence="15" type="ORF">AB4566_17210</name>
</gene>
<comment type="subcellular location">
    <subcellularLocation>
        <location evidence="11">Cytoplasm</location>
    </subcellularLocation>
    <text evidence="11">About half TF is bound to the ribosome near the polypeptide exit tunnel while the other half is free in the cytoplasm.</text>
</comment>
<keyword evidence="7 11" id="KW-0143">Chaperone</keyword>
<evidence type="ECO:0000256" key="9">
    <source>
        <dbReference type="ARBA" id="ARBA00023306"/>
    </source>
</evidence>
<dbReference type="InterPro" id="IPR005215">
    <property type="entry name" value="Trig_fac"/>
</dbReference>
<dbReference type="InterPro" id="IPR008880">
    <property type="entry name" value="Trigger_fac_C"/>
</dbReference>
<comment type="caution">
    <text evidence="15">The sequence shown here is derived from an EMBL/GenBank/DDBJ whole genome shotgun (WGS) entry which is preliminary data.</text>
</comment>
<keyword evidence="8 11" id="KW-0413">Isomerase</keyword>
<evidence type="ECO:0000256" key="12">
    <source>
        <dbReference type="PROSITE-ProRule" id="PRU00277"/>
    </source>
</evidence>
<evidence type="ECO:0000313" key="16">
    <source>
        <dbReference type="Proteomes" id="UP001570417"/>
    </source>
</evidence>
<reference evidence="15 16" key="1">
    <citation type="journal article" date="2024" name="ISME J.">
        <title>Tailless and filamentous prophages are predominant in marine Vibrio.</title>
        <authorList>
            <person name="Steensen K."/>
            <person name="Seneca J."/>
            <person name="Bartlau N."/>
            <person name="Yu X.A."/>
            <person name="Hussain F.A."/>
            <person name="Polz M.F."/>
        </authorList>
    </citation>
    <scope>NUCLEOTIDE SEQUENCE [LARGE SCALE GENOMIC DNA]</scope>
    <source>
        <strain evidence="15 16">10N.222.51.A1</strain>
    </source>
</reference>
<dbReference type="EC" id="5.2.1.8" evidence="3 11"/>
<dbReference type="Pfam" id="PF00254">
    <property type="entry name" value="FKBP_C"/>
    <property type="match status" value="1"/>
</dbReference>
<keyword evidence="9 11" id="KW-0131">Cell cycle</keyword>
<dbReference type="Gene3D" id="3.30.70.1050">
    <property type="entry name" value="Trigger factor ribosome-binding domain"/>
    <property type="match status" value="1"/>
</dbReference>
<dbReference type="PIRSF" id="PIRSF003095">
    <property type="entry name" value="Trigger_factor"/>
    <property type="match status" value="1"/>
</dbReference>
<protein>
    <recommendedName>
        <fullName evidence="4 11">Trigger factor</fullName>
        <shortName evidence="11">TF</shortName>
        <ecNumber evidence="3 11">5.2.1.8</ecNumber>
    </recommendedName>
    <alternativeName>
        <fullName evidence="10 11">PPIase</fullName>
    </alternativeName>
</protein>
<dbReference type="GO" id="GO:0003755">
    <property type="term" value="F:peptidyl-prolyl cis-trans isomerase activity"/>
    <property type="evidence" value="ECO:0007669"/>
    <property type="project" value="UniProtKB-EC"/>
</dbReference>
<accession>A0ABV4NF87</accession>
<name>A0ABV4NF87_9VIBR</name>
<dbReference type="NCBIfam" id="TIGR00115">
    <property type="entry name" value="tig"/>
    <property type="match status" value="1"/>
</dbReference>
<dbReference type="InterPro" id="IPR046357">
    <property type="entry name" value="PPIase_dom_sf"/>
</dbReference>
<evidence type="ECO:0000256" key="10">
    <source>
        <dbReference type="ARBA" id="ARBA00029986"/>
    </source>
</evidence>